<feature type="transmembrane region" description="Helical" evidence="8">
    <location>
        <begin position="90"/>
        <end position="112"/>
    </location>
</feature>
<evidence type="ECO:0000256" key="3">
    <source>
        <dbReference type="ARBA" id="ARBA00022475"/>
    </source>
</evidence>
<feature type="transmembrane region" description="Helical" evidence="8">
    <location>
        <begin position="7"/>
        <end position="29"/>
    </location>
</feature>
<keyword evidence="10" id="KW-1185">Reference proteome</keyword>
<accession>A0A1Q2M8Z9</accession>
<dbReference type="GO" id="GO:0005886">
    <property type="term" value="C:plasma membrane"/>
    <property type="evidence" value="ECO:0007669"/>
    <property type="project" value="UniProtKB-SubCell"/>
</dbReference>
<proteinExistence type="predicted"/>
<dbReference type="OrthoDB" id="9766690at2"/>
<evidence type="ECO:0000313" key="9">
    <source>
        <dbReference type="EMBL" id="AQQ69213.1"/>
    </source>
</evidence>
<protein>
    <submittedName>
        <fullName evidence="9">Dicarboxylate/amino acid:cation symporter</fullName>
    </submittedName>
</protein>
<sequence>MGLTKKIVLAMIAGIGLGLLFNVLNSSQILGETLTSFINNYLTNGLFDIVGRIFIASLKLMVVPLVLVSLICGACALSEGSRVGVLAGKTLALYMLTTAVAISLALLLALVIQPGAGMEHLAGNAQFEAKQSPPLSDVLVNIFPTNPVQAMAEGNMLQIIVFALLLGYAISRSGKPGQRVAAFFNDLNDVILRMVGVLMAFAPYGVFALLANKIALLGLDAIPTLAKYFSVVLLALMVHALGVYPLLLKLLSGLNPVQLLKKMRPAMAFAFSTASSAATIPVTLQTVEKRLGVDNKVASFTVPLGATINMDGTAIMQGVATVFISQLYGIEIGLMGYLTVILTATLASVGTAGVPGVGLIMLAMVLGQVGLPVEGIAIVMGVDRLLDMVRTAVNITGDAVVSSVVAKSEGALDVSTFNDENYNSVVDQGDGRSTIA</sequence>
<evidence type="ECO:0000256" key="8">
    <source>
        <dbReference type="SAM" id="Phobius"/>
    </source>
</evidence>
<evidence type="ECO:0000313" key="10">
    <source>
        <dbReference type="Proteomes" id="UP000188219"/>
    </source>
</evidence>
<dbReference type="InterPro" id="IPR001991">
    <property type="entry name" value="Na-dicarboxylate_symporter"/>
</dbReference>
<evidence type="ECO:0000256" key="4">
    <source>
        <dbReference type="ARBA" id="ARBA00022692"/>
    </source>
</evidence>
<evidence type="ECO:0000256" key="6">
    <source>
        <dbReference type="ARBA" id="ARBA00022989"/>
    </source>
</evidence>
<dbReference type="RefSeq" id="WP_077407805.1">
    <property type="nucleotide sequence ID" value="NZ_CP019650.1"/>
</dbReference>
<dbReference type="InterPro" id="IPR036458">
    <property type="entry name" value="Na:dicarbo_symporter_sf"/>
</dbReference>
<dbReference type="Gene3D" id="1.10.3860.10">
    <property type="entry name" value="Sodium:dicarboxylate symporter"/>
    <property type="match status" value="1"/>
</dbReference>
<organism evidence="9 10">
    <name type="scientific">Microbulbifer agarilyticus</name>
    <dbReference type="NCBI Taxonomy" id="260552"/>
    <lineage>
        <taxon>Bacteria</taxon>
        <taxon>Pseudomonadati</taxon>
        <taxon>Pseudomonadota</taxon>
        <taxon>Gammaproteobacteria</taxon>
        <taxon>Cellvibrionales</taxon>
        <taxon>Microbulbiferaceae</taxon>
        <taxon>Microbulbifer</taxon>
    </lineage>
</organism>
<dbReference type="PANTHER" id="PTHR42865:SF7">
    <property type="entry name" value="PROTON_GLUTAMATE-ASPARTATE SYMPORTER"/>
    <property type="match status" value="1"/>
</dbReference>
<keyword evidence="5" id="KW-0769">Symport</keyword>
<dbReference type="STRING" id="260552.Mag101_17415"/>
<dbReference type="eggNOG" id="COG1301">
    <property type="taxonomic scope" value="Bacteria"/>
</dbReference>
<name>A0A1Q2M8Z9_9GAMM</name>
<dbReference type="Pfam" id="PF00375">
    <property type="entry name" value="SDF"/>
    <property type="match status" value="1"/>
</dbReference>
<evidence type="ECO:0000256" key="1">
    <source>
        <dbReference type="ARBA" id="ARBA00004651"/>
    </source>
</evidence>
<feature type="transmembrane region" description="Helical" evidence="8">
    <location>
        <begin position="231"/>
        <end position="254"/>
    </location>
</feature>
<feature type="transmembrane region" description="Helical" evidence="8">
    <location>
        <begin position="150"/>
        <end position="170"/>
    </location>
</feature>
<keyword evidence="2" id="KW-0813">Transport</keyword>
<dbReference type="GO" id="GO:0006835">
    <property type="term" value="P:dicarboxylic acid transport"/>
    <property type="evidence" value="ECO:0007669"/>
    <property type="project" value="TreeGrafter"/>
</dbReference>
<gene>
    <name evidence="9" type="ORF">Mag101_17415</name>
</gene>
<keyword evidence="6 8" id="KW-1133">Transmembrane helix</keyword>
<dbReference type="KEGG" id="maga:Mag101_17415"/>
<feature type="transmembrane region" description="Helical" evidence="8">
    <location>
        <begin position="360"/>
        <end position="382"/>
    </location>
</feature>
<feature type="transmembrane region" description="Helical" evidence="8">
    <location>
        <begin position="336"/>
        <end position="354"/>
    </location>
</feature>
<feature type="transmembrane region" description="Helical" evidence="8">
    <location>
        <begin position="49"/>
        <end position="78"/>
    </location>
</feature>
<feature type="transmembrane region" description="Helical" evidence="8">
    <location>
        <begin position="190"/>
        <end position="211"/>
    </location>
</feature>
<comment type="subcellular location">
    <subcellularLocation>
        <location evidence="1">Cell membrane</location>
        <topology evidence="1">Multi-pass membrane protein</topology>
    </subcellularLocation>
</comment>
<reference evidence="9" key="1">
    <citation type="submission" date="2017-02" db="EMBL/GenBank/DDBJ databases">
        <title>Genome of Microbulbifer agarilyticus GP101.</title>
        <authorList>
            <person name="Jung J."/>
            <person name="Bae S.S."/>
            <person name="Baek K."/>
        </authorList>
    </citation>
    <scope>NUCLEOTIDE SEQUENCE [LARGE SCALE GENOMIC DNA]</scope>
    <source>
        <strain evidence="9">GP101</strain>
    </source>
</reference>
<evidence type="ECO:0000256" key="7">
    <source>
        <dbReference type="ARBA" id="ARBA00023136"/>
    </source>
</evidence>
<keyword evidence="4 8" id="KW-0812">Transmembrane</keyword>
<dbReference type="SUPFAM" id="SSF118215">
    <property type="entry name" value="Proton glutamate symport protein"/>
    <property type="match status" value="1"/>
</dbReference>
<dbReference type="AlphaFoldDB" id="A0A1Q2M8Z9"/>
<dbReference type="EMBL" id="CP019650">
    <property type="protein sequence ID" value="AQQ69213.1"/>
    <property type="molecule type" value="Genomic_DNA"/>
</dbReference>
<keyword evidence="7 8" id="KW-0472">Membrane</keyword>
<evidence type="ECO:0000256" key="2">
    <source>
        <dbReference type="ARBA" id="ARBA00022448"/>
    </source>
</evidence>
<dbReference type="PANTHER" id="PTHR42865">
    <property type="entry name" value="PROTON/GLUTAMATE-ASPARTATE SYMPORTER"/>
    <property type="match status" value="1"/>
</dbReference>
<keyword evidence="3" id="KW-1003">Cell membrane</keyword>
<dbReference type="PRINTS" id="PR00173">
    <property type="entry name" value="EDTRNSPORT"/>
</dbReference>
<dbReference type="Proteomes" id="UP000188219">
    <property type="component" value="Chromosome"/>
</dbReference>
<dbReference type="GO" id="GO:0015293">
    <property type="term" value="F:symporter activity"/>
    <property type="evidence" value="ECO:0007669"/>
    <property type="project" value="UniProtKB-KW"/>
</dbReference>
<dbReference type="FunFam" id="1.10.3860.10:FF:000001">
    <property type="entry name" value="C4-dicarboxylate transport protein"/>
    <property type="match status" value="1"/>
</dbReference>
<evidence type="ECO:0000256" key="5">
    <source>
        <dbReference type="ARBA" id="ARBA00022847"/>
    </source>
</evidence>